<dbReference type="PANTHER" id="PTHR32170">
    <property type="entry name" value="PROTEASOME ACTIVATOR COMPLEX SUBUNIT 4"/>
    <property type="match status" value="1"/>
</dbReference>
<feature type="domain" description="Proteasome activator Blm10 N-terminal" evidence="8">
    <location>
        <begin position="31"/>
        <end position="73"/>
    </location>
</feature>
<dbReference type="EMBL" id="CABVLU010000004">
    <property type="protein sequence ID" value="VVT56436.1"/>
    <property type="molecule type" value="Genomic_DNA"/>
</dbReference>
<feature type="domain" description="Proteasome activator Blm10 middle HEAT repeats region" evidence="7">
    <location>
        <begin position="369"/>
        <end position="914"/>
    </location>
</feature>
<dbReference type="Pfam" id="PF16547">
    <property type="entry name" value="BLM10_N"/>
    <property type="match status" value="1"/>
</dbReference>
<feature type="region of interest" description="Disordered" evidence="5">
    <location>
        <begin position="1906"/>
        <end position="1930"/>
    </location>
</feature>
<protein>
    <submittedName>
        <fullName evidence="9">Uncharacterized protein</fullName>
    </submittedName>
</protein>
<gene>
    <name evidence="9" type="ORF">SAPINGB_P005057</name>
</gene>
<dbReference type="InterPro" id="IPR016024">
    <property type="entry name" value="ARM-type_fold"/>
</dbReference>
<dbReference type="Gene3D" id="1.25.10.10">
    <property type="entry name" value="Leucine-rich Repeat Variant"/>
    <property type="match status" value="1"/>
</dbReference>
<evidence type="ECO:0000256" key="2">
    <source>
        <dbReference type="ARBA" id="ARBA00022737"/>
    </source>
</evidence>
<dbReference type="InterPro" id="IPR021843">
    <property type="entry name" value="PSME4_C"/>
</dbReference>
<dbReference type="InterPro" id="IPR011989">
    <property type="entry name" value="ARM-like"/>
</dbReference>
<evidence type="ECO:0000313" key="10">
    <source>
        <dbReference type="Proteomes" id="UP000398389"/>
    </source>
</evidence>
<keyword evidence="3" id="KW-0227">DNA damage</keyword>
<dbReference type="GO" id="GO:0005829">
    <property type="term" value="C:cytosol"/>
    <property type="evidence" value="ECO:0007669"/>
    <property type="project" value="TreeGrafter"/>
</dbReference>
<dbReference type="PANTHER" id="PTHR32170:SF3">
    <property type="entry name" value="PROTEASOME ACTIVATOR COMPLEX SUBUNIT 4"/>
    <property type="match status" value="1"/>
</dbReference>
<evidence type="ECO:0000259" key="7">
    <source>
        <dbReference type="Pfam" id="PF16507"/>
    </source>
</evidence>
<dbReference type="InterPro" id="IPR032430">
    <property type="entry name" value="Blm10_mid"/>
</dbReference>
<dbReference type="GO" id="GO:0016607">
    <property type="term" value="C:nuclear speck"/>
    <property type="evidence" value="ECO:0007669"/>
    <property type="project" value="UniProtKB-SubCell"/>
</dbReference>
<feature type="compositionally biased region" description="Polar residues" evidence="5">
    <location>
        <begin position="1"/>
        <end position="11"/>
    </location>
</feature>
<evidence type="ECO:0000256" key="5">
    <source>
        <dbReference type="SAM" id="MobiDB-lite"/>
    </source>
</evidence>
<dbReference type="InterPro" id="IPR032372">
    <property type="entry name" value="Blm10_N"/>
</dbReference>
<reference evidence="9 10" key="1">
    <citation type="submission" date="2019-09" db="EMBL/GenBank/DDBJ databases">
        <authorList>
            <person name="Brejova B."/>
        </authorList>
    </citation>
    <scope>NUCLEOTIDE SEQUENCE [LARGE SCALE GENOMIC DNA]</scope>
</reference>
<dbReference type="GO" id="GO:0070628">
    <property type="term" value="F:proteasome binding"/>
    <property type="evidence" value="ECO:0007669"/>
    <property type="project" value="InterPro"/>
</dbReference>
<comment type="similarity">
    <text evidence="1">Belongs to the BLM10 family.</text>
</comment>
<keyword evidence="2" id="KW-0677">Repeat</keyword>
<keyword evidence="10" id="KW-1185">Reference proteome</keyword>
<dbReference type="Proteomes" id="UP000398389">
    <property type="component" value="Unassembled WGS sequence"/>
</dbReference>
<dbReference type="SUPFAM" id="SSF48371">
    <property type="entry name" value="ARM repeat"/>
    <property type="match status" value="2"/>
</dbReference>
<evidence type="ECO:0000259" key="6">
    <source>
        <dbReference type="Pfam" id="PF11919"/>
    </source>
</evidence>
<evidence type="ECO:0000313" key="9">
    <source>
        <dbReference type="EMBL" id="VVT56436.1"/>
    </source>
</evidence>
<accession>A0A5E8C5G4</accession>
<evidence type="ECO:0000256" key="4">
    <source>
        <dbReference type="ARBA" id="ARBA00023204"/>
    </source>
</evidence>
<sequence length="2020" mass="230837">MTNIEKPTNGESVVPTDLTKPTEPVDFDNIYRLHPRTFPYQELLPYKTETQKDALAHLDHIVTNIYIVLESWDKDHAVASTINSTVLHWTRELNSWMQLKFDMPLSTRVKLARLYYELALADVEGTTLERIANTFVWLCDNETFIRYVKPSDIKLRAEPLMMAIKDRFIPGESNPLKLSLSKSTSALFRVAGMARSFYDYNETKELYNQILPLIKNFQFYASKSLFLLRAISPFLPTDVEITEMEATHQTYLPTIFYIWKFVTSSLYHDMCAIKLVSDLALDSIESKLIKMSKYGMFTKEQLSFMFTNFLRVLEISVSQGGSPYVYSEQDSASRKQSEKSKAVYDISKIIVFSISGNESLEPDGILEHLENLINSIETFFHPSNNGPWSHSITVLIEFLTQHMVFRWNSEHNDEFLIPKERRITDQVKDRFVSALRGVALMSIHSKSNSSVQSALNCLQGLAYLSPNLVLPFVLKEVYPSLQGVVETHRTLSSLKALSFLTRIITQTPRYAIHLTTLLSLAIPGIDANDLNKTFQALSFIQAAALNAPFWDLSGDIGGGLAMEYISNDVAYLEELVPGPSKVSIPDEKQKESFVEDEFRQTVTSLPELGPELLEQVWKSSTYLFREFIIDFLERIFTLIENLPDPSSNKQRASQESNVIMLLSPTFSAIMASLPGDLYETVLSRFLDFISNNVYYSATDAIALICSTIVRDNPQGVFPRIFPMLKANIETEILENGAGSVRSGSEILPRDRTLIWYLSILNMSLSNAYEEVLNFKKEILELTIFLRDHTKGSIVFHVSNAVHHALISLSLTMIKDYGIIPDRFNKVAGKDVTLKNWGEKINSRELKFEWYTISREGIEYAYELYKVHVEKSLANIRAVISSESKSTASITEISDILSSNLTYIRTATSGIALLLDPHFRDYYKDDFSFNESGNPNSLVMLFNKEESSGEDDAVDVDGDAEDDDDEMFSFEIYSDTMSDEEDDFPVTERSAEDDGEADFSDEGLDFKKLREYSTGYFFENNRSDPLYINIHKLHIKVAHALHEIHTYMVADRENDIASFKALLFAYKVWFSDVGLERTAKLGESFTSVYNFESGKYRMDGLHKDFPRSILAKRATLYHYSRIYHNCGPKKITDLDKVLINDVLITSVSIYPNICRTAQSSLESAVKGLLKSRTHIVNWIVSDILKSMEKNELQRAESGMRVLALRILQSHIKKSFFNSTQFLKILTNALKTDKSVLNDLSHFLLETFAQSVSVPVTINLLNYDALQTLKPEKDVSAEIKKRRVRHEAKYKAIIAKIPEVEDALLKQLDETHWKILLYSLRFVISYASIVETKFQFHPDIPIKILKLCFNSHPHVSQFAGACMQCIFNRTFLLAANDYDFKKLASFDIGPNKYWVPSNEPNFTETFMKEMSNTENPHYYVDGAKPGWLVWGSRIAVTRLDTSDSINFSKEDNEFMSQVGAHIDAAWIEQLVVRSSEEKTAQDESVQQHVMYFLVNILRLLEMGYTKVTLEEVFKCLDDKFDSTDKNSHRCMAEFLCSFALSLSFSSKESRILKEEYIFNKLKDIIENHLFRDVLRHWRNFISTSFSNIDHRRLKTVVDYIFSFRLDRNSTSVFKETSRTMLFQELNSYIGWSSPVDPEIVDHYWAHIDYPKKDVCIRVGQGIAEFFFDQFHESCPSVELFIKEQLEYKDGLGGSAYLLNSKYESYIKDGFAKLEHLRLERKNNASTLSESGSDAYIHTAYTLSHFLIQAVSWSCGVGLIPILPTVIIPSMLQLFTLSEDPDLGRNAVSVFRRMGNMYCPHSQLQFLIDSIVQVLRSAEHWHQRLAILAFIQTFFFRQLFQLSHKQRQQFIQAAADTLTDSQLEVRESAAETLSGMIRCSPSDEQAALIKKLYTQFKQSLQKNKPIRRALPPRNAEERRLISGTSTPNSEAQSISIKRHAAVLGLGSLVTAFPYKSPPPKWIPQVLTTLATVASEPGMTGKSVKTLLGSFKNTRTDTWHIDSKAFTSEQLEDLEGVLWRSYFV</sequence>
<evidence type="ECO:0000259" key="8">
    <source>
        <dbReference type="Pfam" id="PF16547"/>
    </source>
</evidence>
<feature type="compositionally biased region" description="Polar residues" evidence="5">
    <location>
        <begin position="1919"/>
        <end position="1930"/>
    </location>
</feature>
<organism evidence="9 10">
    <name type="scientific">Magnusiomyces paraingens</name>
    <dbReference type="NCBI Taxonomy" id="2606893"/>
    <lineage>
        <taxon>Eukaryota</taxon>
        <taxon>Fungi</taxon>
        <taxon>Dikarya</taxon>
        <taxon>Ascomycota</taxon>
        <taxon>Saccharomycotina</taxon>
        <taxon>Dipodascomycetes</taxon>
        <taxon>Dipodascales</taxon>
        <taxon>Dipodascaceae</taxon>
        <taxon>Magnusiomyces</taxon>
    </lineage>
</organism>
<evidence type="ECO:0000256" key="3">
    <source>
        <dbReference type="ARBA" id="ARBA00022763"/>
    </source>
</evidence>
<dbReference type="OrthoDB" id="17907at2759"/>
<dbReference type="GO" id="GO:0006281">
    <property type="term" value="P:DNA repair"/>
    <property type="evidence" value="ECO:0007669"/>
    <property type="project" value="UniProtKB-KW"/>
</dbReference>
<dbReference type="GO" id="GO:0016504">
    <property type="term" value="F:peptidase activator activity"/>
    <property type="evidence" value="ECO:0007669"/>
    <property type="project" value="InterPro"/>
</dbReference>
<keyword evidence="4" id="KW-0234">DNA repair</keyword>
<name>A0A5E8C5G4_9ASCO</name>
<dbReference type="GeneID" id="43583872"/>
<dbReference type="Gene3D" id="1.10.287.2210">
    <property type="match status" value="1"/>
</dbReference>
<dbReference type="RefSeq" id="XP_031855663.1">
    <property type="nucleotide sequence ID" value="XM_031999772.1"/>
</dbReference>
<dbReference type="Pfam" id="PF16507">
    <property type="entry name" value="HEAT_PSME4_mid"/>
    <property type="match status" value="1"/>
</dbReference>
<feature type="domain" description="Proteasome activator complex subunit 4 C-terminal" evidence="6">
    <location>
        <begin position="1933"/>
        <end position="2020"/>
    </location>
</feature>
<evidence type="ECO:0000256" key="1">
    <source>
        <dbReference type="ARBA" id="ARBA00005739"/>
    </source>
</evidence>
<dbReference type="GO" id="GO:0010499">
    <property type="term" value="P:proteasomal ubiquitin-independent protein catabolic process"/>
    <property type="evidence" value="ECO:0007669"/>
    <property type="project" value="TreeGrafter"/>
</dbReference>
<feature type="region of interest" description="Disordered" evidence="5">
    <location>
        <begin position="1"/>
        <end position="20"/>
    </location>
</feature>
<dbReference type="InterPro" id="IPR035309">
    <property type="entry name" value="PSME4"/>
</dbReference>
<dbReference type="Pfam" id="PF11919">
    <property type="entry name" value="PSME4_C"/>
    <property type="match status" value="1"/>
</dbReference>
<proteinExistence type="inferred from homology"/>